<reference evidence="4" key="1">
    <citation type="submission" date="2012-12" db="EMBL/GenBank/DDBJ databases">
        <authorList>
            <person name="Hellsten U."/>
            <person name="Grimwood J."/>
            <person name="Chapman J.A."/>
            <person name="Shapiro H."/>
            <person name="Aerts A."/>
            <person name="Otillar R.P."/>
            <person name="Terry A.Y."/>
            <person name="Boore J.L."/>
            <person name="Simakov O."/>
            <person name="Marletaz F."/>
            <person name="Cho S.-J."/>
            <person name="Edsinger-Gonzales E."/>
            <person name="Havlak P."/>
            <person name="Kuo D.-H."/>
            <person name="Larsson T."/>
            <person name="Lv J."/>
            <person name="Arendt D."/>
            <person name="Savage R."/>
            <person name="Osoegawa K."/>
            <person name="de Jong P."/>
            <person name="Lindberg D.R."/>
            <person name="Seaver E.C."/>
            <person name="Weisblat D.A."/>
            <person name="Putnam N.H."/>
            <person name="Grigoriev I.V."/>
            <person name="Rokhsar D.S."/>
        </authorList>
    </citation>
    <scope>NUCLEOTIDE SEQUENCE</scope>
    <source>
        <strain evidence="4">I ESC-2004</strain>
    </source>
</reference>
<dbReference type="AlphaFoldDB" id="R7TJE8"/>
<dbReference type="EnsemblMetazoa" id="CapteT190979">
    <property type="protein sequence ID" value="CapteP190979"/>
    <property type="gene ID" value="CapteG190979"/>
</dbReference>
<gene>
    <name evidence="2" type="ORF">CAPTEDRAFT_190979</name>
</gene>
<sequence length="146" mass="15855">MKFAYIRSIVSRFIFVACLISALLEVATCKHANEHVISTSKLGKTGVDQNCLSECRDDSVVDCNGGADLLSPNCMASLFPCYYNCTVGEPHQVNGIDMYLVSMIPMNQGCFGYVRKTIPSCNPGNYVGLECMQDAADPYSQCVGAE</sequence>
<dbReference type="Proteomes" id="UP000014760">
    <property type="component" value="Unassembled WGS sequence"/>
</dbReference>
<reference evidence="2 4" key="2">
    <citation type="journal article" date="2013" name="Nature">
        <title>Insights into bilaterian evolution from three spiralian genomes.</title>
        <authorList>
            <person name="Simakov O."/>
            <person name="Marletaz F."/>
            <person name="Cho S.J."/>
            <person name="Edsinger-Gonzales E."/>
            <person name="Havlak P."/>
            <person name="Hellsten U."/>
            <person name="Kuo D.H."/>
            <person name="Larsson T."/>
            <person name="Lv J."/>
            <person name="Arendt D."/>
            <person name="Savage R."/>
            <person name="Osoegawa K."/>
            <person name="de Jong P."/>
            <person name="Grimwood J."/>
            <person name="Chapman J.A."/>
            <person name="Shapiro H."/>
            <person name="Aerts A."/>
            <person name="Otillar R.P."/>
            <person name="Terry A.Y."/>
            <person name="Boore J.L."/>
            <person name="Grigoriev I.V."/>
            <person name="Lindberg D.R."/>
            <person name="Seaver E.C."/>
            <person name="Weisblat D.A."/>
            <person name="Putnam N.H."/>
            <person name="Rokhsar D.S."/>
        </authorList>
    </citation>
    <scope>NUCLEOTIDE SEQUENCE</scope>
    <source>
        <strain evidence="2 4">I ESC-2004</strain>
    </source>
</reference>
<dbReference type="HOGENOM" id="CLU_134615_0_0_1"/>
<evidence type="ECO:0000313" key="3">
    <source>
        <dbReference type="EnsemblMetazoa" id="CapteP190979"/>
    </source>
</evidence>
<dbReference type="EMBL" id="KB309617">
    <property type="protein sequence ID" value="ELT93799.1"/>
    <property type="molecule type" value="Genomic_DNA"/>
</dbReference>
<dbReference type="EMBL" id="AMQN01002589">
    <property type="status" value="NOT_ANNOTATED_CDS"/>
    <property type="molecule type" value="Genomic_DNA"/>
</dbReference>
<accession>R7TJE8</accession>
<protein>
    <submittedName>
        <fullName evidence="2 3">Uncharacterized protein</fullName>
    </submittedName>
</protein>
<feature type="signal peptide" evidence="1">
    <location>
        <begin position="1"/>
        <end position="29"/>
    </location>
</feature>
<organism evidence="2">
    <name type="scientific">Capitella teleta</name>
    <name type="common">Polychaete worm</name>
    <dbReference type="NCBI Taxonomy" id="283909"/>
    <lineage>
        <taxon>Eukaryota</taxon>
        <taxon>Metazoa</taxon>
        <taxon>Spiralia</taxon>
        <taxon>Lophotrochozoa</taxon>
        <taxon>Annelida</taxon>
        <taxon>Polychaeta</taxon>
        <taxon>Sedentaria</taxon>
        <taxon>Scolecida</taxon>
        <taxon>Capitellidae</taxon>
        <taxon>Capitella</taxon>
    </lineage>
</organism>
<evidence type="ECO:0000313" key="4">
    <source>
        <dbReference type="Proteomes" id="UP000014760"/>
    </source>
</evidence>
<evidence type="ECO:0000256" key="1">
    <source>
        <dbReference type="SAM" id="SignalP"/>
    </source>
</evidence>
<evidence type="ECO:0000313" key="2">
    <source>
        <dbReference type="EMBL" id="ELT93799.1"/>
    </source>
</evidence>
<reference evidence="3" key="3">
    <citation type="submission" date="2015-06" db="UniProtKB">
        <authorList>
            <consortium name="EnsemblMetazoa"/>
        </authorList>
    </citation>
    <scope>IDENTIFICATION</scope>
</reference>
<feature type="chain" id="PRO_5008787069" evidence="1">
    <location>
        <begin position="30"/>
        <end position="146"/>
    </location>
</feature>
<proteinExistence type="predicted"/>
<keyword evidence="4" id="KW-1185">Reference proteome</keyword>
<keyword evidence="1" id="KW-0732">Signal</keyword>
<name>R7TJE8_CAPTE</name>